<name>A0AAQ4FJS7_AMBAM</name>
<sequence>MSAEAATAFFGASRVPLQVDPSGPLATLRKLLLSTESMVSLRRWIFDNWWGVLLLGLSVLVFLCVVVKFFGRKTDPVKSVPGAGGTGAVPACQPVVQPVTAASGAGAPFRTGATSQAVAKAVIASNPGIVSAALGHSAAAPATTSNFVKTTLSLHPPARSYLNHAGNGWV</sequence>
<organism evidence="2 3">
    <name type="scientific">Amblyomma americanum</name>
    <name type="common">Lone star tick</name>
    <dbReference type="NCBI Taxonomy" id="6943"/>
    <lineage>
        <taxon>Eukaryota</taxon>
        <taxon>Metazoa</taxon>
        <taxon>Ecdysozoa</taxon>
        <taxon>Arthropoda</taxon>
        <taxon>Chelicerata</taxon>
        <taxon>Arachnida</taxon>
        <taxon>Acari</taxon>
        <taxon>Parasitiformes</taxon>
        <taxon>Ixodida</taxon>
        <taxon>Ixodoidea</taxon>
        <taxon>Ixodidae</taxon>
        <taxon>Amblyomminae</taxon>
        <taxon>Amblyomma</taxon>
    </lineage>
</organism>
<keyword evidence="1" id="KW-0472">Membrane</keyword>
<keyword evidence="3" id="KW-1185">Reference proteome</keyword>
<gene>
    <name evidence="2" type="ORF">V5799_022725</name>
</gene>
<reference evidence="2 3" key="1">
    <citation type="journal article" date="2023" name="Arcadia Sci">
        <title>De novo assembly of a long-read Amblyomma americanum tick genome.</title>
        <authorList>
            <person name="Chou S."/>
            <person name="Poskanzer K.E."/>
            <person name="Rollins M."/>
            <person name="Thuy-Boun P.S."/>
        </authorList>
    </citation>
    <scope>NUCLEOTIDE SEQUENCE [LARGE SCALE GENOMIC DNA]</scope>
    <source>
        <strain evidence="2">F_SG_1</strain>
        <tissue evidence="2">Salivary glands</tissue>
    </source>
</reference>
<keyword evidence="1" id="KW-0812">Transmembrane</keyword>
<comment type="caution">
    <text evidence="2">The sequence shown here is derived from an EMBL/GenBank/DDBJ whole genome shotgun (WGS) entry which is preliminary data.</text>
</comment>
<dbReference type="Proteomes" id="UP001321473">
    <property type="component" value="Unassembled WGS sequence"/>
</dbReference>
<keyword evidence="1" id="KW-1133">Transmembrane helix</keyword>
<evidence type="ECO:0000313" key="3">
    <source>
        <dbReference type="Proteomes" id="UP001321473"/>
    </source>
</evidence>
<dbReference type="AlphaFoldDB" id="A0AAQ4FJS7"/>
<accession>A0AAQ4FJS7</accession>
<evidence type="ECO:0000256" key="1">
    <source>
        <dbReference type="SAM" id="Phobius"/>
    </source>
</evidence>
<evidence type="ECO:0000313" key="2">
    <source>
        <dbReference type="EMBL" id="KAK8787499.1"/>
    </source>
</evidence>
<proteinExistence type="predicted"/>
<protein>
    <submittedName>
        <fullName evidence="2">Uncharacterized protein</fullName>
    </submittedName>
</protein>
<feature type="transmembrane region" description="Helical" evidence="1">
    <location>
        <begin position="49"/>
        <end position="70"/>
    </location>
</feature>
<dbReference type="EMBL" id="JARKHS020001750">
    <property type="protein sequence ID" value="KAK8787499.1"/>
    <property type="molecule type" value="Genomic_DNA"/>
</dbReference>